<comment type="caution">
    <text evidence="9">The sequence shown here is derived from an EMBL/GenBank/DDBJ whole genome shotgun (WGS) entry which is preliminary data.</text>
</comment>
<evidence type="ECO:0000313" key="9">
    <source>
        <dbReference type="EMBL" id="KAK2894375.1"/>
    </source>
</evidence>
<feature type="signal peptide" evidence="7">
    <location>
        <begin position="1"/>
        <end position="19"/>
    </location>
</feature>
<gene>
    <name evidence="9" type="ORF">Q8A67_011604</name>
</gene>
<feature type="compositionally biased region" description="Acidic residues" evidence="6">
    <location>
        <begin position="205"/>
        <end position="221"/>
    </location>
</feature>
<evidence type="ECO:0000259" key="8">
    <source>
        <dbReference type="SMART" id="SM00907"/>
    </source>
</evidence>
<dbReference type="AlphaFoldDB" id="A0AA88PQJ3"/>
<evidence type="ECO:0000256" key="7">
    <source>
        <dbReference type="SAM" id="SignalP"/>
    </source>
</evidence>
<dbReference type="PANTHER" id="PTHR16840">
    <property type="entry name" value="GROWTH ARREST-SPECIFIC PROTEIN 1"/>
    <property type="match status" value="1"/>
</dbReference>
<dbReference type="EMBL" id="JAUYZG010000011">
    <property type="protein sequence ID" value="KAK2894375.1"/>
    <property type="molecule type" value="Genomic_DNA"/>
</dbReference>
<dbReference type="GO" id="GO:0005886">
    <property type="term" value="C:plasma membrane"/>
    <property type="evidence" value="ECO:0007669"/>
    <property type="project" value="UniProtKB-SubCell"/>
</dbReference>
<dbReference type="Pfam" id="PF02351">
    <property type="entry name" value="GDNF"/>
    <property type="match status" value="1"/>
</dbReference>
<evidence type="ECO:0000256" key="6">
    <source>
        <dbReference type="SAM" id="MobiDB-lite"/>
    </source>
</evidence>
<evidence type="ECO:0000256" key="5">
    <source>
        <dbReference type="ARBA" id="ARBA00023180"/>
    </source>
</evidence>
<keyword evidence="5" id="KW-0325">Glycoprotein</keyword>
<sequence>MESRILPVVLLSFGMILDAQMVCWKALIRCHAEYECELAYNQYLTACDGNIHGGRRQCPSHCISALIRLNQTSSGPHLESCDCGSDPECARAKRAIEPCLPRTHPGGADGIGCTEARQRCEDEPSCQSSLTAYLSHCGQLFNGRKCSSRCKSTIEGLLFMPNGVLLNRCVCDGLERPFCEVVKQNMVKLCSIGDHSVSADHDGTDDAYEDEDYERPESEANDADAVMSFTSTPLEASQDSWQTADARRTRIVLANICRHGTHKEFGDQVLLVGEEALQMAFNA</sequence>
<feature type="chain" id="PRO_5041736346" description="GDNF/GAS1 domain-containing protein" evidence="7">
    <location>
        <begin position="20"/>
        <end position="283"/>
    </location>
</feature>
<keyword evidence="2" id="KW-1003">Cell membrane</keyword>
<evidence type="ECO:0000256" key="1">
    <source>
        <dbReference type="ARBA" id="ARBA00004236"/>
    </source>
</evidence>
<proteinExistence type="predicted"/>
<dbReference type="SMART" id="SM00907">
    <property type="entry name" value="GDNF"/>
    <property type="match status" value="2"/>
</dbReference>
<dbReference type="PANTHER" id="PTHR16840:SF8">
    <property type="entry name" value="GROWTH ARREST-SPECIFIC PROTEIN 1-LIKE"/>
    <property type="match status" value="1"/>
</dbReference>
<keyword evidence="10" id="KW-1185">Reference proteome</keyword>
<keyword evidence="4" id="KW-0472">Membrane</keyword>
<feature type="domain" description="GDNF/GAS1" evidence="8">
    <location>
        <begin position="23"/>
        <end position="99"/>
    </location>
</feature>
<protein>
    <recommendedName>
        <fullName evidence="8">GDNF/GAS1 domain-containing protein</fullName>
    </recommendedName>
</protein>
<feature type="region of interest" description="Disordered" evidence="6">
    <location>
        <begin position="201"/>
        <end position="221"/>
    </location>
</feature>
<feature type="domain" description="GDNF/GAS1" evidence="8">
    <location>
        <begin position="113"/>
        <end position="190"/>
    </location>
</feature>
<evidence type="ECO:0000256" key="2">
    <source>
        <dbReference type="ARBA" id="ARBA00022475"/>
    </source>
</evidence>
<dbReference type="InterPro" id="IPR039596">
    <property type="entry name" value="GAS1"/>
</dbReference>
<dbReference type="Proteomes" id="UP001187343">
    <property type="component" value="Unassembled WGS sequence"/>
</dbReference>
<name>A0AA88PQJ3_9TELE</name>
<accession>A0AA88PQJ3</accession>
<reference evidence="9" key="1">
    <citation type="submission" date="2023-08" db="EMBL/GenBank/DDBJ databases">
        <title>Chromosome-level Genome Assembly of mud carp (Cirrhinus molitorella).</title>
        <authorList>
            <person name="Liu H."/>
        </authorList>
    </citation>
    <scope>NUCLEOTIDE SEQUENCE</scope>
    <source>
        <strain evidence="9">Prfri</strain>
        <tissue evidence="9">Muscle</tissue>
    </source>
</reference>
<evidence type="ECO:0000256" key="3">
    <source>
        <dbReference type="ARBA" id="ARBA00022729"/>
    </source>
</evidence>
<keyword evidence="3 7" id="KW-0732">Signal</keyword>
<comment type="subcellular location">
    <subcellularLocation>
        <location evidence="1">Cell membrane</location>
    </subcellularLocation>
</comment>
<organism evidence="9 10">
    <name type="scientific">Cirrhinus molitorella</name>
    <name type="common">mud carp</name>
    <dbReference type="NCBI Taxonomy" id="172907"/>
    <lineage>
        <taxon>Eukaryota</taxon>
        <taxon>Metazoa</taxon>
        <taxon>Chordata</taxon>
        <taxon>Craniata</taxon>
        <taxon>Vertebrata</taxon>
        <taxon>Euteleostomi</taxon>
        <taxon>Actinopterygii</taxon>
        <taxon>Neopterygii</taxon>
        <taxon>Teleostei</taxon>
        <taxon>Ostariophysi</taxon>
        <taxon>Cypriniformes</taxon>
        <taxon>Cyprinidae</taxon>
        <taxon>Labeoninae</taxon>
        <taxon>Labeonini</taxon>
        <taxon>Cirrhinus</taxon>
    </lineage>
</organism>
<dbReference type="GO" id="GO:0051726">
    <property type="term" value="P:regulation of cell cycle"/>
    <property type="evidence" value="ECO:0007669"/>
    <property type="project" value="InterPro"/>
</dbReference>
<evidence type="ECO:0000313" key="10">
    <source>
        <dbReference type="Proteomes" id="UP001187343"/>
    </source>
</evidence>
<dbReference type="InterPro" id="IPR016017">
    <property type="entry name" value="GDNF/GAS1"/>
</dbReference>
<evidence type="ECO:0000256" key="4">
    <source>
        <dbReference type="ARBA" id="ARBA00023136"/>
    </source>
</evidence>